<dbReference type="PROSITE" id="PS50234">
    <property type="entry name" value="VWFA"/>
    <property type="match status" value="1"/>
</dbReference>
<evidence type="ECO:0000259" key="4">
    <source>
        <dbReference type="PROSITE" id="PS50234"/>
    </source>
</evidence>
<keyword evidence="3" id="KW-0812">Transmembrane</keyword>
<feature type="repeat" description="TPR" evidence="1">
    <location>
        <begin position="419"/>
        <end position="452"/>
    </location>
</feature>
<dbReference type="KEGG" id="dwd:DSCW_42900"/>
<feature type="compositionally biased region" description="Basic and acidic residues" evidence="2">
    <location>
        <begin position="474"/>
        <end position="485"/>
    </location>
</feature>
<name>A0A5K7ZAQ2_9BACT</name>
<organism evidence="5 6">
    <name type="scientific">Desulfosarcina widdelii</name>
    <dbReference type="NCBI Taxonomy" id="947919"/>
    <lineage>
        <taxon>Bacteria</taxon>
        <taxon>Pseudomonadati</taxon>
        <taxon>Thermodesulfobacteriota</taxon>
        <taxon>Desulfobacteria</taxon>
        <taxon>Desulfobacterales</taxon>
        <taxon>Desulfosarcinaceae</taxon>
        <taxon>Desulfosarcina</taxon>
    </lineage>
</organism>
<dbReference type="PANTHER" id="PTHR22550:SF14">
    <property type="entry name" value="VWFA DOMAIN-CONTAINING PROTEIN"/>
    <property type="match status" value="1"/>
</dbReference>
<dbReference type="SMART" id="SM00327">
    <property type="entry name" value="VWA"/>
    <property type="match status" value="1"/>
</dbReference>
<evidence type="ECO:0000256" key="2">
    <source>
        <dbReference type="SAM" id="MobiDB-lite"/>
    </source>
</evidence>
<dbReference type="OrthoDB" id="9807628at2"/>
<dbReference type="Gene3D" id="3.40.50.410">
    <property type="entry name" value="von Willebrand factor, type A domain"/>
    <property type="match status" value="1"/>
</dbReference>
<dbReference type="InterPro" id="IPR036465">
    <property type="entry name" value="vWFA_dom_sf"/>
</dbReference>
<dbReference type="RefSeq" id="WP_155305675.1">
    <property type="nucleotide sequence ID" value="NZ_AP021875.1"/>
</dbReference>
<protein>
    <recommendedName>
        <fullName evidence="4">VWFA domain-containing protein</fullName>
    </recommendedName>
</protein>
<dbReference type="PROSITE" id="PS50293">
    <property type="entry name" value="TPR_REGION"/>
    <property type="match status" value="1"/>
</dbReference>
<evidence type="ECO:0000313" key="6">
    <source>
        <dbReference type="Proteomes" id="UP000427769"/>
    </source>
</evidence>
<feature type="compositionally biased region" description="Low complexity" evidence="2">
    <location>
        <begin position="558"/>
        <end position="568"/>
    </location>
</feature>
<dbReference type="EMBL" id="AP021875">
    <property type="protein sequence ID" value="BBO76873.1"/>
    <property type="molecule type" value="Genomic_DNA"/>
</dbReference>
<dbReference type="InterPro" id="IPR019734">
    <property type="entry name" value="TPR_rpt"/>
</dbReference>
<evidence type="ECO:0000313" key="5">
    <source>
        <dbReference type="EMBL" id="BBO76873.1"/>
    </source>
</evidence>
<feature type="transmembrane region" description="Helical" evidence="3">
    <location>
        <begin position="58"/>
        <end position="79"/>
    </location>
</feature>
<feature type="repeat" description="TPR" evidence="1">
    <location>
        <begin position="383"/>
        <end position="416"/>
    </location>
</feature>
<keyword evidence="6" id="KW-1185">Reference proteome</keyword>
<keyword evidence="3" id="KW-0472">Membrane</keyword>
<dbReference type="SUPFAM" id="SSF53300">
    <property type="entry name" value="vWA-like"/>
    <property type="match status" value="1"/>
</dbReference>
<dbReference type="PROSITE" id="PS50005">
    <property type="entry name" value="TPR"/>
    <property type="match status" value="2"/>
</dbReference>
<dbReference type="Pfam" id="PF13519">
    <property type="entry name" value="VWA_2"/>
    <property type="match status" value="1"/>
</dbReference>
<dbReference type="SMART" id="SM00028">
    <property type="entry name" value="TPR"/>
    <property type="match status" value="2"/>
</dbReference>
<dbReference type="SUPFAM" id="SSF48452">
    <property type="entry name" value="TPR-like"/>
    <property type="match status" value="1"/>
</dbReference>
<accession>A0A5K7ZAQ2</accession>
<proteinExistence type="predicted"/>
<keyword evidence="1" id="KW-0802">TPR repeat</keyword>
<feature type="transmembrane region" description="Helical" evidence="3">
    <location>
        <begin position="6"/>
        <end position="26"/>
    </location>
</feature>
<dbReference type="PANTHER" id="PTHR22550">
    <property type="entry name" value="SPORE GERMINATION PROTEIN"/>
    <property type="match status" value="1"/>
</dbReference>
<keyword evidence="3" id="KW-1133">Transmembrane helix</keyword>
<gene>
    <name evidence="5" type="ORF">DSCW_42900</name>
</gene>
<dbReference type="InterPro" id="IPR011990">
    <property type="entry name" value="TPR-like_helical_dom_sf"/>
</dbReference>
<dbReference type="Gene3D" id="1.25.40.10">
    <property type="entry name" value="Tetratricopeptide repeat domain"/>
    <property type="match status" value="1"/>
</dbReference>
<feature type="compositionally biased region" description="Low complexity" evidence="2">
    <location>
        <begin position="486"/>
        <end position="497"/>
    </location>
</feature>
<sequence length="598" mass="65673">MSFFRVEMLFFIWVAPLLVLAIAFGMRRRREILRRFSSEHGLAAIAPRVADGRRWIKGLLLAAAVLFAAVALAGPKYGFRWQEIRQHGVDIIIALDCSRSMTAADISPSRLERAKREVFDLLTMLQGDRVGLVAFAGTAFLQCPLTLDYDAFNLFLNALSPDYLPVGGTDITGALTTAADAFDPKSAADKAIILITDGENTGEGDPVKAAESLKEKEIKLFCIGVGGSDGVPIPEAEGGFKKDKSGQIVLSRLDETTLKKIAVVTGGTYVRSVAGDMDLDAIYTDEIRRTMDAQTLTSSRKQVWEDRFQWPLALALVCLLAEMLLPVVRKGLVSVLLAVLLVLPAATSQASDTSQGIEAYQAGDYEKALKHFVDAQLQTPDKAESLYNVANGYYKTGNFDAAVDHYKKVLETEDKVLKQKAEYNLGNAEFRRGDAKAAIEHYKAALALDPDDKMSKENLEFVQKMLEQQQNSDDPQKDQKDRQQDQKQNQDQQGQSKPDNKADDGNSENQRPQNRDPSAETQTAPDSGDKQDQQPPAPQPEPSDPSDDKQASQASATPGQDQQEGDPGQAERMLNRLQDRPGRALMPAAGGQRVDKDW</sequence>
<dbReference type="Proteomes" id="UP000427769">
    <property type="component" value="Chromosome"/>
</dbReference>
<feature type="region of interest" description="Disordered" evidence="2">
    <location>
        <begin position="468"/>
        <end position="598"/>
    </location>
</feature>
<evidence type="ECO:0000256" key="3">
    <source>
        <dbReference type="SAM" id="Phobius"/>
    </source>
</evidence>
<feature type="compositionally biased region" description="Basic and acidic residues" evidence="2">
    <location>
        <begin position="573"/>
        <end position="582"/>
    </location>
</feature>
<reference evidence="5 6" key="1">
    <citation type="submission" date="2019-11" db="EMBL/GenBank/DDBJ databases">
        <title>Comparative genomics of hydrocarbon-degrading Desulfosarcina strains.</title>
        <authorList>
            <person name="Watanabe M."/>
            <person name="Kojima H."/>
            <person name="Fukui M."/>
        </authorList>
    </citation>
    <scope>NUCLEOTIDE SEQUENCE [LARGE SCALE GENOMIC DNA]</scope>
    <source>
        <strain evidence="5 6">PP31</strain>
    </source>
</reference>
<dbReference type="InterPro" id="IPR050768">
    <property type="entry name" value="UPF0353/GerABKA_families"/>
</dbReference>
<feature type="domain" description="VWFA" evidence="4">
    <location>
        <begin position="90"/>
        <end position="287"/>
    </location>
</feature>
<evidence type="ECO:0000256" key="1">
    <source>
        <dbReference type="PROSITE-ProRule" id="PRU00339"/>
    </source>
</evidence>
<dbReference type="Pfam" id="PF13432">
    <property type="entry name" value="TPR_16"/>
    <property type="match status" value="1"/>
</dbReference>
<dbReference type="InterPro" id="IPR002035">
    <property type="entry name" value="VWF_A"/>
</dbReference>
<dbReference type="AlphaFoldDB" id="A0A5K7ZAQ2"/>